<evidence type="ECO:0000256" key="1">
    <source>
        <dbReference type="SAM" id="MobiDB-lite"/>
    </source>
</evidence>
<dbReference type="EMBL" id="LNYL01000006">
    <property type="protein sequence ID" value="KTD31417.1"/>
    <property type="molecule type" value="Genomic_DNA"/>
</dbReference>
<feature type="region of interest" description="Disordered" evidence="1">
    <location>
        <begin position="451"/>
        <end position="480"/>
    </location>
</feature>
<dbReference type="PATRIC" id="fig|466.6.peg.315"/>
<accession>A0A0W0WGF6</accession>
<evidence type="ECO:0008006" key="4">
    <source>
        <dbReference type="Google" id="ProtNLM"/>
    </source>
</evidence>
<feature type="compositionally biased region" description="Polar residues" evidence="1">
    <location>
        <begin position="453"/>
        <end position="466"/>
    </location>
</feature>
<keyword evidence="3" id="KW-1185">Reference proteome</keyword>
<evidence type="ECO:0000313" key="3">
    <source>
        <dbReference type="Proteomes" id="UP000054908"/>
    </source>
</evidence>
<protein>
    <recommendedName>
        <fullName evidence="4">Peptidase C58 YopT-type domain-containing protein</fullName>
    </recommendedName>
</protein>
<sequence length="480" mass="55793">MYNVLLFFLKSSMSFMGKNGNLVTAVRRLYRYLQVSSCKVQQEFIKILLHGKRASMEVNFAGLGKQIHRPNIHELTQIKKKIAEFIHSKSHSTAFINCLNEVSDDINAVIDYFKEIRSKNGLFTPRRLKIFNELYSDTENCFHGKIILPLSQAMDFRLGSIPGACVGYVLEWIRCLLLNKNPFGINPTNPPFFKPLKYRLSANQYLSLNHTIPITLNVFDFQNTHYDSGKLSKRINNETPESFEIQSETIVSERLFHHSEMLAKDIIKNVTEFPDRYFYLSMANFAAGHAMGFGKDENGSYHFIDANSGWYLFADENNFQQWLSYYFKQMGYAQRYCSYEITSYELIESKLHKEGFNTIIKLLGSVVNEIFLVIAIFIIDLYQKVKLLSEFRHRREESLEMEEIVRHDSIQEPTKDDNYPFEKKSLKYASNANLDGLLDLSPHAIEHKKKQMKMNSPFWQPWSPHQPTKAESKGLQSGPR</sequence>
<gene>
    <name evidence="2" type="ORF">Lmac_0292</name>
</gene>
<evidence type="ECO:0000313" key="2">
    <source>
        <dbReference type="EMBL" id="KTD31417.1"/>
    </source>
</evidence>
<proteinExistence type="predicted"/>
<dbReference type="Proteomes" id="UP000054908">
    <property type="component" value="Unassembled WGS sequence"/>
</dbReference>
<dbReference type="AlphaFoldDB" id="A0A0W0WGF6"/>
<reference evidence="2 3" key="1">
    <citation type="submission" date="2015-11" db="EMBL/GenBank/DDBJ databases">
        <title>Genomic analysis of 38 Legionella species identifies large and diverse effector repertoires.</title>
        <authorList>
            <person name="Burstein D."/>
            <person name="Amaro F."/>
            <person name="Zusman T."/>
            <person name="Lifshitz Z."/>
            <person name="Cohen O."/>
            <person name="Gilbert J.A."/>
            <person name="Pupko T."/>
            <person name="Shuman H.A."/>
            <person name="Segal G."/>
        </authorList>
    </citation>
    <scope>NUCLEOTIDE SEQUENCE [LARGE SCALE GENOMIC DNA]</scope>
    <source>
        <strain evidence="2 3">PX-1-G2-E2</strain>
    </source>
</reference>
<name>A0A0W0WGF6_9GAMM</name>
<organism evidence="2 3">
    <name type="scientific">Legionella maceachernii</name>
    <dbReference type="NCBI Taxonomy" id="466"/>
    <lineage>
        <taxon>Bacteria</taxon>
        <taxon>Pseudomonadati</taxon>
        <taxon>Pseudomonadota</taxon>
        <taxon>Gammaproteobacteria</taxon>
        <taxon>Legionellales</taxon>
        <taxon>Legionellaceae</taxon>
        <taxon>Legionella</taxon>
    </lineage>
</organism>
<comment type="caution">
    <text evidence="2">The sequence shown here is derived from an EMBL/GenBank/DDBJ whole genome shotgun (WGS) entry which is preliminary data.</text>
</comment>